<name>A0A8T2URY5_CERRI</name>
<feature type="domain" description="Homeobox" evidence="11">
    <location>
        <begin position="161"/>
        <end position="221"/>
    </location>
</feature>
<dbReference type="SMART" id="SM00389">
    <property type="entry name" value="HOX"/>
    <property type="match status" value="1"/>
</dbReference>
<evidence type="ECO:0000256" key="5">
    <source>
        <dbReference type="ARBA" id="ARBA00023155"/>
    </source>
</evidence>
<keyword evidence="4 8" id="KW-0238">DNA-binding</keyword>
<evidence type="ECO:0000256" key="3">
    <source>
        <dbReference type="ARBA" id="ARBA00023015"/>
    </source>
</evidence>
<reference evidence="12" key="1">
    <citation type="submission" date="2021-08" db="EMBL/GenBank/DDBJ databases">
        <title>WGS assembly of Ceratopteris richardii.</title>
        <authorList>
            <person name="Marchant D.B."/>
            <person name="Chen G."/>
            <person name="Jenkins J."/>
            <person name="Shu S."/>
            <person name="Leebens-Mack J."/>
            <person name="Grimwood J."/>
            <person name="Schmutz J."/>
            <person name="Soltis P."/>
            <person name="Soltis D."/>
            <person name="Chen Z.-H."/>
        </authorList>
    </citation>
    <scope>NUCLEOTIDE SEQUENCE</scope>
    <source>
        <strain evidence="12">Whitten #5841</strain>
        <tissue evidence="12">Leaf</tissue>
    </source>
</reference>
<evidence type="ECO:0000256" key="8">
    <source>
        <dbReference type="PROSITE-ProRule" id="PRU00108"/>
    </source>
</evidence>
<dbReference type="PANTHER" id="PTHR45714:SF34">
    <property type="entry name" value="HOMEOBOX-LEUCINE ZIPPER PROTEIN HAT9"/>
    <property type="match status" value="1"/>
</dbReference>
<evidence type="ECO:0000259" key="11">
    <source>
        <dbReference type="PROSITE" id="PS50071"/>
    </source>
</evidence>
<dbReference type="EMBL" id="CM035409">
    <property type="protein sequence ID" value="KAH7438082.1"/>
    <property type="molecule type" value="Genomic_DNA"/>
</dbReference>
<comment type="similarity">
    <text evidence="2">Belongs to the HD-ZIP homeobox family. Class II subfamily.</text>
</comment>
<organism evidence="12 13">
    <name type="scientific">Ceratopteris richardii</name>
    <name type="common">Triangle waterfern</name>
    <dbReference type="NCBI Taxonomy" id="49495"/>
    <lineage>
        <taxon>Eukaryota</taxon>
        <taxon>Viridiplantae</taxon>
        <taxon>Streptophyta</taxon>
        <taxon>Embryophyta</taxon>
        <taxon>Tracheophyta</taxon>
        <taxon>Polypodiopsida</taxon>
        <taxon>Polypodiidae</taxon>
        <taxon>Polypodiales</taxon>
        <taxon>Pteridineae</taxon>
        <taxon>Pteridaceae</taxon>
        <taxon>Parkerioideae</taxon>
        <taxon>Ceratopteris</taxon>
    </lineage>
</organism>
<dbReference type="PROSITE" id="PS50071">
    <property type="entry name" value="HOMEOBOX_2"/>
    <property type="match status" value="1"/>
</dbReference>
<dbReference type="Proteomes" id="UP000825935">
    <property type="component" value="Chromosome 4"/>
</dbReference>
<dbReference type="CDD" id="cd00086">
    <property type="entry name" value="homeodomain"/>
    <property type="match status" value="1"/>
</dbReference>
<dbReference type="GO" id="GO:0005634">
    <property type="term" value="C:nucleus"/>
    <property type="evidence" value="ECO:0007669"/>
    <property type="project" value="UniProtKB-SubCell"/>
</dbReference>
<keyword evidence="7 8" id="KW-0539">Nucleus</keyword>
<dbReference type="PROSITE" id="PS00027">
    <property type="entry name" value="HOMEOBOX_1"/>
    <property type="match status" value="1"/>
</dbReference>
<dbReference type="InterPro" id="IPR001356">
    <property type="entry name" value="HD"/>
</dbReference>
<dbReference type="InterPro" id="IPR003106">
    <property type="entry name" value="Leu_zip_homeo"/>
</dbReference>
<keyword evidence="3" id="KW-0805">Transcription regulation</keyword>
<keyword evidence="13" id="KW-1185">Reference proteome</keyword>
<dbReference type="PANTHER" id="PTHR45714">
    <property type="entry name" value="HOMEOBOX-LEUCINE ZIPPER PROTEIN HAT14"/>
    <property type="match status" value="1"/>
</dbReference>
<evidence type="ECO:0000256" key="9">
    <source>
        <dbReference type="RuleBase" id="RU000682"/>
    </source>
</evidence>
<gene>
    <name evidence="12" type="ORF">KP509_04G000400</name>
</gene>
<keyword evidence="5 8" id="KW-0371">Homeobox</keyword>
<dbReference type="Pfam" id="PF00046">
    <property type="entry name" value="Homeodomain"/>
    <property type="match status" value="1"/>
</dbReference>
<keyword evidence="6" id="KW-0804">Transcription</keyword>
<evidence type="ECO:0000256" key="2">
    <source>
        <dbReference type="ARBA" id="ARBA00006074"/>
    </source>
</evidence>
<feature type="region of interest" description="Disordered" evidence="10">
    <location>
        <begin position="134"/>
        <end position="160"/>
    </location>
</feature>
<dbReference type="GO" id="GO:0000981">
    <property type="term" value="F:DNA-binding transcription factor activity, RNA polymerase II-specific"/>
    <property type="evidence" value="ECO:0007669"/>
    <property type="project" value="InterPro"/>
</dbReference>
<evidence type="ECO:0000256" key="4">
    <source>
        <dbReference type="ARBA" id="ARBA00023125"/>
    </source>
</evidence>
<dbReference type="InterPro" id="IPR017970">
    <property type="entry name" value="Homeobox_CS"/>
</dbReference>
<feature type="DNA-binding region" description="Homeobox" evidence="8">
    <location>
        <begin position="163"/>
        <end position="222"/>
    </location>
</feature>
<dbReference type="GO" id="GO:0043565">
    <property type="term" value="F:sequence-specific DNA binding"/>
    <property type="evidence" value="ECO:0007669"/>
    <property type="project" value="InterPro"/>
</dbReference>
<feature type="compositionally biased region" description="Basic and acidic residues" evidence="10">
    <location>
        <begin position="138"/>
        <end position="159"/>
    </location>
</feature>
<evidence type="ECO:0000313" key="13">
    <source>
        <dbReference type="Proteomes" id="UP000825935"/>
    </source>
</evidence>
<dbReference type="Pfam" id="PF02183">
    <property type="entry name" value="HALZ"/>
    <property type="match status" value="1"/>
</dbReference>
<comment type="caution">
    <text evidence="12">The sequence shown here is derived from an EMBL/GenBank/DDBJ whole genome shotgun (WGS) entry which is preliminary data.</text>
</comment>
<dbReference type="SUPFAM" id="SSF46689">
    <property type="entry name" value="Homeodomain-like"/>
    <property type="match status" value="1"/>
</dbReference>
<dbReference type="InterPro" id="IPR050762">
    <property type="entry name" value="HD-ZIP_Homeobox_LZ_Class_II"/>
</dbReference>
<dbReference type="InterPro" id="IPR009057">
    <property type="entry name" value="Homeodomain-like_sf"/>
</dbReference>
<evidence type="ECO:0000256" key="10">
    <source>
        <dbReference type="SAM" id="MobiDB-lite"/>
    </source>
</evidence>
<dbReference type="OrthoDB" id="6159439at2759"/>
<accession>A0A8T2URY5</accession>
<dbReference type="Gene3D" id="1.10.10.60">
    <property type="entry name" value="Homeodomain-like"/>
    <property type="match status" value="1"/>
</dbReference>
<comment type="subcellular location">
    <subcellularLocation>
        <location evidence="1 8 9">Nucleus</location>
    </subcellularLocation>
</comment>
<dbReference type="SMART" id="SM00340">
    <property type="entry name" value="HALZ"/>
    <property type="match status" value="1"/>
</dbReference>
<dbReference type="AlphaFoldDB" id="A0A8T2URY5"/>
<evidence type="ECO:0000256" key="1">
    <source>
        <dbReference type="ARBA" id="ARBA00004123"/>
    </source>
</evidence>
<evidence type="ECO:0000256" key="6">
    <source>
        <dbReference type="ARBA" id="ARBA00023163"/>
    </source>
</evidence>
<proteinExistence type="inferred from homology"/>
<sequence length="324" mass="35453">MVMAIPLELSLACPTIHRVKDPSDPCSLDVSASNQSSAHPYIPYKLHGTQNPPQHIENKVQYQQRLGQGSDHSAKSCTLINKTCSGSHGKREPVGIQGAPLSLFLAHQCGPASAVGNGRKRGSTMLERGADCSSFSESFDHDRTGDDGSSRGSEEEAQGRRLVVRKKLRLSKEESALLEEKFEEHSTLTPKQKNALAKQLNLQPRQVEVWFQNRRARTKLKQTEVDCELLRKCCASLTEENRRLQMEVDQLRALSTTQLHSLIRGGQHGPFPDAPLAICPQCQRISAGSAATSSSITTSNSCLHQAPARLNSLSSQPQPSSSQN</sequence>
<evidence type="ECO:0000256" key="7">
    <source>
        <dbReference type="ARBA" id="ARBA00023242"/>
    </source>
</evidence>
<evidence type="ECO:0000313" key="12">
    <source>
        <dbReference type="EMBL" id="KAH7438082.1"/>
    </source>
</evidence>
<protein>
    <recommendedName>
        <fullName evidence="11">Homeobox domain-containing protein</fullName>
    </recommendedName>
</protein>